<dbReference type="Proteomes" id="UP000252104">
    <property type="component" value="Segment"/>
</dbReference>
<dbReference type="EMBL" id="MH383160">
    <property type="protein sequence ID" value="AXC36836.1"/>
    <property type="molecule type" value="Genomic_DNA"/>
</dbReference>
<proteinExistence type="predicted"/>
<reference evidence="2" key="2">
    <citation type="submission" date="2018-05" db="EMBL/GenBank/DDBJ databases">
        <title>Genome Assembly Of Bacteriophage Specific To Escherichia coli 0157:H7.</title>
        <authorList>
            <person name="Ahmad Hisham U.B."/>
            <person name="Ramli N.A."/>
            <person name="Mohamad Zawawi N.A."/>
            <person name="Mat Arip Y."/>
        </authorList>
    </citation>
    <scope>NUCLEOTIDE SEQUENCE [LARGE SCALE GENOMIC DNA]</scope>
</reference>
<organism evidence="1 2">
    <name type="scientific">Escherichia phage UB</name>
    <dbReference type="NCBI Taxonomy" id="2268588"/>
    <lineage>
        <taxon>Viruses</taxon>
        <taxon>Duplodnaviria</taxon>
        <taxon>Heunggongvirae</taxon>
        <taxon>Uroviricota</taxon>
        <taxon>Caudoviricetes</taxon>
        <taxon>Asteriusvirus</taxon>
        <taxon>Asteriusvirus PBECO4</taxon>
    </lineage>
</organism>
<name>A0A2Z5HAX4_9CAUD</name>
<sequence length="131" mass="15588">MNYSWMEIVKSLISTHDMDLPEHLVINRWYYPYPDNRCVGIGFFINEKSQYIGLIEDYTKTNIAFSIELNVDHIKYYTNKMDEDDGDVIIPAEIDEASFFQLSLIHDVSDITYDNVKDLFILYNKLYNYFL</sequence>
<protein>
    <submittedName>
        <fullName evidence="1">Uncharacterized protein</fullName>
    </submittedName>
</protein>
<evidence type="ECO:0000313" key="2">
    <source>
        <dbReference type="Proteomes" id="UP000252104"/>
    </source>
</evidence>
<reference evidence="1 2" key="1">
    <citation type="submission" date="2018-05" db="EMBL/GenBank/DDBJ databases">
        <title>Characterization Of A New Bacterial Virus From Orangutan (Pongo pygmaeus).</title>
        <authorList>
            <person name="Ahmad Hisham U.B."/>
            <person name="Ramli N.A."/>
            <person name="Mohamad Zawawi N.A."/>
            <person name="Mat Arip Y."/>
        </authorList>
    </citation>
    <scope>NUCLEOTIDE SEQUENCE [LARGE SCALE GENOMIC DNA]</scope>
</reference>
<evidence type="ECO:0000313" key="1">
    <source>
        <dbReference type="EMBL" id="AXC36836.1"/>
    </source>
</evidence>
<accession>A0A2Z5HAX4</accession>